<feature type="domain" description="MACPF" evidence="1">
    <location>
        <begin position="1"/>
        <end position="206"/>
    </location>
</feature>
<name>A0A9W9ZX78_9CNID</name>
<comment type="caution">
    <text evidence="2">The sequence shown here is derived from an EMBL/GenBank/DDBJ whole genome shotgun (WGS) entry which is preliminary data.</text>
</comment>
<organism evidence="2 3">
    <name type="scientific">Desmophyllum pertusum</name>
    <dbReference type="NCBI Taxonomy" id="174260"/>
    <lineage>
        <taxon>Eukaryota</taxon>
        <taxon>Metazoa</taxon>
        <taxon>Cnidaria</taxon>
        <taxon>Anthozoa</taxon>
        <taxon>Hexacorallia</taxon>
        <taxon>Scleractinia</taxon>
        <taxon>Caryophylliina</taxon>
        <taxon>Caryophylliidae</taxon>
        <taxon>Desmophyllum</taxon>
    </lineage>
</organism>
<keyword evidence="3" id="KW-1185">Reference proteome</keyword>
<dbReference type="Proteomes" id="UP001163046">
    <property type="component" value="Unassembled WGS sequence"/>
</dbReference>
<sequence length="245" mass="28369">MTKETSTYNNVFFEEKKVCNRGRARYQLDLASIKKFPVSEDFAAAVCALPDRYSERTYFNFIERWGTHIVVEVELGEKVIERSKSSRTEFTKYAMQNLKGSVSSSGAFQGFTSSLTVNMDKFREQMSEDTKFGENKIVLTSGGMDMPEPIGLKLVPVYEAMNSNFYVVSATRSMSPCKHTDSLLRSRRSNLEKILKDYPRLKRTASPVGKIIFIVRYFLFLHITYKQIHKMPKYVYKRDKIITFN</sequence>
<dbReference type="OrthoDB" id="1366754at2759"/>
<evidence type="ECO:0000313" key="3">
    <source>
        <dbReference type="Proteomes" id="UP001163046"/>
    </source>
</evidence>
<accession>A0A9W9ZX78</accession>
<dbReference type="PANTHER" id="PTHR19324">
    <property type="entry name" value="PERFORIN-LIKE PROTEIN 1"/>
    <property type="match status" value="1"/>
</dbReference>
<dbReference type="AlphaFoldDB" id="A0A9W9ZX78"/>
<evidence type="ECO:0000313" key="2">
    <source>
        <dbReference type="EMBL" id="KAJ7389165.1"/>
    </source>
</evidence>
<proteinExistence type="predicted"/>
<dbReference type="PANTHER" id="PTHR19324:SF33">
    <property type="entry name" value="MUCIN-5AC"/>
    <property type="match status" value="1"/>
</dbReference>
<evidence type="ECO:0000259" key="1">
    <source>
        <dbReference type="PROSITE" id="PS51412"/>
    </source>
</evidence>
<gene>
    <name evidence="2" type="ORF">OS493_033251</name>
</gene>
<dbReference type="EMBL" id="MU825439">
    <property type="protein sequence ID" value="KAJ7389165.1"/>
    <property type="molecule type" value="Genomic_DNA"/>
</dbReference>
<dbReference type="Pfam" id="PF01823">
    <property type="entry name" value="MACPF"/>
    <property type="match status" value="1"/>
</dbReference>
<reference evidence="2" key="1">
    <citation type="submission" date="2023-01" db="EMBL/GenBank/DDBJ databases">
        <title>Genome assembly of the deep-sea coral Lophelia pertusa.</title>
        <authorList>
            <person name="Herrera S."/>
            <person name="Cordes E."/>
        </authorList>
    </citation>
    <scope>NUCLEOTIDE SEQUENCE</scope>
    <source>
        <strain evidence="2">USNM1676648</strain>
        <tissue evidence="2">Polyp</tissue>
    </source>
</reference>
<dbReference type="PROSITE" id="PS51412">
    <property type="entry name" value="MACPF_2"/>
    <property type="match status" value="1"/>
</dbReference>
<protein>
    <recommendedName>
        <fullName evidence="1">MACPF domain-containing protein</fullName>
    </recommendedName>
</protein>
<dbReference type="InterPro" id="IPR020864">
    <property type="entry name" value="MACPF"/>
</dbReference>